<organism evidence="1 2">
    <name type="scientific">Stylosanthes scabra</name>
    <dbReference type="NCBI Taxonomy" id="79078"/>
    <lineage>
        <taxon>Eukaryota</taxon>
        <taxon>Viridiplantae</taxon>
        <taxon>Streptophyta</taxon>
        <taxon>Embryophyta</taxon>
        <taxon>Tracheophyta</taxon>
        <taxon>Spermatophyta</taxon>
        <taxon>Magnoliopsida</taxon>
        <taxon>eudicotyledons</taxon>
        <taxon>Gunneridae</taxon>
        <taxon>Pentapetalae</taxon>
        <taxon>rosids</taxon>
        <taxon>fabids</taxon>
        <taxon>Fabales</taxon>
        <taxon>Fabaceae</taxon>
        <taxon>Papilionoideae</taxon>
        <taxon>50 kb inversion clade</taxon>
        <taxon>dalbergioids sensu lato</taxon>
        <taxon>Dalbergieae</taxon>
        <taxon>Pterocarpus clade</taxon>
        <taxon>Stylosanthes</taxon>
    </lineage>
</organism>
<sequence length="221" mass="25087">MRLTDLTLSQRIKIQGQLIGVTQDFNAEQATLQHQVLYRVQDHALDLNLPNSTGDALLLFTYQNHGPAIVNIARMITLEELSSIITNYEKAFPHHISDVHTIMPPAITRVADGTVKTVFQKPGTEGRSSFSRQSSFRRICIISHFTIQHTNYQDDPPVHYYENGKHVYVSHINGHFIWDVVPNMCDSDCDCAWDDSWSDSDDEDNARSISCRKKKQSCNGP</sequence>
<comment type="caution">
    <text evidence="1">The sequence shown here is derived from an EMBL/GenBank/DDBJ whole genome shotgun (WGS) entry which is preliminary data.</text>
</comment>
<reference evidence="1 2" key="1">
    <citation type="journal article" date="2023" name="Plants (Basel)">
        <title>Bridging the Gap: Combining Genomics and Transcriptomics Approaches to Understand Stylosanthes scabra, an Orphan Legume from the Brazilian Caatinga.</title>
        <authorList>
            <person name="Ferreira-Neto J.R.C."/>
            <person name="da Silva M.D."/>
            <person name="Binneck E."/>
            <person name="de Melo N.F."/>
            <person name="da Silva R.H."/>
            <person name="de Melo A.L.T.M."/>
            <person name="Pandolfi V."/>
            <person name="Bustamante F.O."/>
            <person name="Brasileiro-Vidal A.C."/>
            <person name="Benko-Iseppon A.M."/>
        </authorList>
    </citation>
    <scope>NUCLEOTIDE SEQUENCE [LARGE SCALE GENOMIC DNA]</scope>
    <source>
        <tissue evidence="1">Leaves</tissue>
    </source>
</reference>
<evidence type="ECO:0000313" key="2">
    <source>
        <dbReference type="Proteomes" id="UP001341840"/>
    </source>
</evidence>
<dbReference type="PANTHER" id="PTHR48435:SF1">
    <property type="entry name" value="POLYPROTEIN"/>
    <property type="match status" value="1"/>
</dbReference>
<dbReference type="PANTHER" id="PTHR48435">
    <property type="entry name" value="POLYPROTEIN"/>
    <property type="match status" value="1"/>
</dbReference>
<protein>
    <submittedName>
        <fullName evidence="1">Uncharacterized protein</fullName>
    </submittedName>
</protein>
<accession>A0ABU6QD50</accession>
<dbReference type="InterPro" id="IPR053098">
    <property type="entry name" value="Petuviruses_polyprotein"/>
</dbReference>
<gene>
    <name evidence="1" type="ORF">PIB30_033181</name>
</gene>
<proteinExistence type="predicted"/>
<name>A0ABU6QD50_9FABA</name>
<evidence type="ECO:0000313" key="1">
    <source>
        <dbReference type="EMBL" id="MED6109391.1"/>
    </source>
</evidence>
<dbReference type="EMBL" id="JASCZI010000149">
    <property type="protein sequence ID" value="MED6109391.1"/>
    <property type="molecule type" value="Genomic_DNA"/>
</dbReference>
<dbReference type="Proteomes" id="UP001341840">
    <property type="component" value="Unassembled WGS sequence"/>
</dbReference>
<keyword evidence="2" id="KW-1185">Reference proteome</keyword>